<evidence type="ECO:0000256" key="1">
    <source>
        <dbReference type="SAM" id="MobiDB-lite"/>
    </source>
</evidence>
<organism evidence="2 3">
    <name type="scientific">Saccharopolyspora cebuensis</name>
    <dbReference type="NCBI Taxonomy" id="418759"/>
    <lineage>
        <taxon>Bacteria</taxon>
        <taxon>Bacillati</taxon>
        <taxon>Actinomycetota</taxon>
        <taxon>Actinomycetes</taxon>
        <taxon>Pseudonocardiales</taxon>
        <taxon>Pseudonocardiaceae</taxon>
        <taxon>Saccharopolyspora</taxon>
    </lineage>
</organism>
<evidence type="ECO:0000313" key="2">
    <source>
        <dbReference type="EMBL" id="MEY8037988.1"/>
    </source>
</evidence>
<accession>A0ABV4CBX1</accession>
<comment type="caution">
    <text evidence="2">The sequence shown here is derived from an EMBL/GenBank/DDBJ whole genome shotgun (WGS) entry which is preliminary data.</text>
</comment>
<dbReference type="EMBL" id="JBGEHV010000001">
    <property type="protein sequence ID" value="MEY8037988.1"/>
    <property type="molecule type" value="Genomic_DNA"/>
</dbReference>
<feature type="compositionally biased region" description="Basic and acidic residues" evidence="1">
    <location>
        <begin position="66"/>
        <end position="86"/>
    </location>
</feature>
<evidence type="ECO:0000313" key="3">
    <source>
        <dbReference type="Proteomes" id="UP001564626"/>
    </source>
</evidence>
<dbReference type="Proteomes" id="UP001564626">
    <property type="component" value="Unassembled WGS sequence"/>
</dbReference>
<keyword evidence="3" id="KW-1185">Reference proteome</keyword>
<feature type="compositionally biased region" description="Basic and acidic residues" evidence="1">
    <location>
        <begin position="12"/>
        <end position="24"/>
    </location>
</feature>
<name>A0ABV4CBX1_9PSEU</name>
<feature type="compositionally biased region" description="Low complexity" evidence="1">
    <location>
        <begin position="112"/>
        <end position="123"/>
    </location>
</feature>
<gene>
    <name evidence="2" type="ORF">AB8O55_01125</name>
</gene>
<feature type="region of interest" description="Disordered" evidence="1">
    <location>
        <begin position="1"/>
        <end position="33"/>
    </location>
</feature>
<reference evidence="2 3" key="1">
    <citation type="submission" date="2024-08" db="EMBL/GenBank/DDBJ databases">
        <title>Genome mining of Saccharopolyspora cebuensis PGLac3 from Nigerian medicinal plant.</title>
        <authorList>
            <person name="Ezeobiora C.E."/>
            <person name="Igbokwe N.H."/>
            <person name="Amin D.H."/>
            <person name="Mendie U.E."/>
        </authorList>
    </citation>
    <scope>NUCLEOTIDE SEQUENCE [LARGE SCALE GENOMIC DNA]</scope>
    <source>
        <strain evidence="2 3">PGLac3</strain>
    </source>
</reference>
<feature type="region of interest" description="Disordered" evidence="1">
    <location>
        <begin position="66"/>
        <end position="123"/>
    </location>
</feature>
<sequence length="123" mass="13155">MLEAAYRATVPEAHRDGLSRRSPDRGAQSALQHAQALLRAPVVASHEQGITWQQIGDHLGISRQSAHERFGPAATEARRALPEHLQARTAAPDARTGSSGPIVDTAWLRCPSETSNSSSSAAR</sequence>
<proteinExistence type="predicted"/>
<evidence type="ECO:0008006" key="4">
    <source>
        <dbReference type="Google" id="ProtNLM"/>
    </source>
</evidence>
<dbReference type="RefSeq" id="WP_345366254.1">
    <property type="nucleotide sequence ID" value="NZ_BAABII010000016.1"/>
</dbReference>
<protein>
    <recommendedName>
        <fullName evidence="4">Sigma-70, region 4</fullName>
    </recommendedName>
</protein>